<evidence type="ECO:0000313" key="5">
    <source>
        <dbReference type="EMBL" id="ABK44659.1"/>
    </source>
</evidence>
<evidence type="ECO:0000256" key="3">
    <source>
        <dbReference type="ARBA" id="ARBA00023014"/>
    </source>
</evidence>
<keyword evidence="2" id="KW-0408">Iron</keyword>
<dbReference type="SUPFAM" id="SSF51971">
    <property type="entry name" value="Nucleotide-binding domain"/>
    <property type="match status" value="1"/>
</dbReference>
<keyword evidence="6" id="KW-1185">Reference proteome</keyword>
<dbReference type="OrthoDB" id="9803192at2"/>
<dbReference type="Gene3D" id="3.50.50.60">
    <property type="entry name" value="FAD/NAD(P)-binding domain"/>
    <property type="match status" value="1"/>
</dbReference>
<dbReference type="GO" id="GO:0051536">
    <property type="term" value="F:iron-sulfur cluster binding"/>
    <property type="evidence" value="ECO:0007669"/>
    <property type="project" value="UniProtKB-KW"/>
</dbReference>
<proteinExistence type="predicted"/>
<dbReference type="PANTHER" id="PTHR43100">
    <property type="entry name" value="GLUTAMATE SYNTHASE [NADPH] SMALL CHAIN"/>
    <property type="match status" value="1"/>
</dbReference>
<dbReference type="Proteomes" id="UP000002586">
    <property type="component" value="Chromosome"/>
</dbReference>
<dbReference type="STRING" id="156889.Mmc1_2158"/>
<dbReference type="PRINTS" id="PR00419">
    <property type="entry name" value="ADXRDTASE"/>
</dbReference>
<accession>A0L9L6</accession>
<feature type="domain" description="4Fe-4S ferredoxin-type" evidence="4">
    <location>
        <begin position="554"/>
        <end position="584"/>
    </location>
</feature>
<dbReference type="RefSeq" id="WP_011713787.1">
    <property type="nucleotide sequence ID" value="NC_008576.1"/>
</dbReference>
<keyword evidence="1" id="KW-0479">Metal-binding</keyword>
<keyword evidence="3" id="KW-0411">Iron-sulfur</keyword>
<dbReference type="eggNOG" id="COG0493">
    <property type="taxonomic scope" value="Bacteria"/>
</dbReference>
<sequence>MVMTNPYLESVTQWEFDECSFEEGTDKIVAYGEASGYCPTYQERVPPCTSACPAGEDIRGYNNIVRGVWGSDDPYATAFQRLTRKNPFPAVMGRVCPAPCQGGCNRQYRDETIGINAIEHAIGQYAIEKGLKFDKPEVASTGKHIAVVGGGVGGLSNAYQMVMRGHKVTLFDRDEKLGGMLRYGILGYRVSRAVIDAEVQRILDLGVEVKSGVTIGKDITLEQLSKDYDAVFLAVGAQKGRTIPLPGSEGKALVKSAIDFLRDFEINGGIEAGGADKVKVGKNVVVIGDGDVAMDACRLALRLGSKATLLSGVAREEMNCSAFEYDEALAEGTDMKMCTGSLEITGEGDTITGIKVIEMARKEKGEDGWNHAVPFMRYKQKAGSEATVACDMVVWAVGQTTDMAGFESCTNGTPFLQVDHNFQVKGMDNVFGGGDAVQIHLLTTAIGHGRKAAEAMDTFLKGGKLPSKAAREDVVKFDKLKSDFFVEKAQAKRKIVHPANVVGNWEETLQQLSAQSTKEEADRCMSCGMCFECNQCMLFCPQDAITKFKGNAEGEVMFTYYERCVGCHICSEVCPTGYIDMGMGN</sequence>
<evidence type="ECO:0000256" key="2">
    <source>
        <dbReference type="ARBA" id="ARBA00023004"/>
    </source>
</evidence>
<protein>
    <submittedName>
        <fullName evidence="5">FAD-dependent pyridine nucleotide-disulfide oxidoreductase</fullName>
    </submittedName>
</protein>
<dbReference type="InterPro" id="IPR036188">
    <property type="entry name" value="FAD/NAD-bd_sf"/>
</dbReference>
<dbReference type="PROSITE" id="PS51379">
    <property type="entry name" value="4FE4S_FER_2"/>
    <property type="match status" value="2"/>
</dbReference>
<dbReference type="InterPro" id="IPR023753">
    <property type="entry name" value="FAD/NAD-binding_dom"/>
</dbReference>
<evidence type="ECO:0000313" key="6">
    <source>
        <dbReference type="Proteomes" id="UP000002586"/>
    </source>
</evidence>
<dbReference type="KEGG" id="mgm:Mmc1_2158"/>
<dbReference type="InterPro" id="IPR009051">
    <property type="entry name" value="Helical_ferredxn"/>
</dbReference>
<dbReference type="GO" id="GO:0046872">
    <property type="term" value="F:metal ion binding"/>
    <property type="evidence" value="ECO:0007669"/>
    <property type="project" value="UniProtKB-KW"/>
</dbReference>
<evidence type="ECO:0000259" key="4">
    <source>
        <dbReference type="PROSITE" id="PS51379"/>
    </source>
</evidence>
<dbReference type="InterPro" id="IPR051394">
    <property type="entry name" value="Glutamate_Synthase"/>
</dbReference>
<dbReference type="NCBIfam" id="NF009410">
    <property type="entry name" value="PRK12771.1"/>
    <property type="match status" value="1"/>
</dbReference>
<organism evidence="5 6">
    <name type="scientific">Magnetococcus marinus (strain ATCC BAA-1437 / JCM 17883 / MC-1)</name>
    <dbReference type="NCBI Taxonomy" id="156889"/>
    <lineage>
        <taxon>Bacteria</taxon>
        <taxon>Pseudomonadati</taxon>
        <taxon>Pseudomonadota</taxon>
        <taxon>Magnetococcia</taxon>
        <taxon>Magnetococcales</taxon>
        <taxon>Magnetococcaceae</taxon>
        <taxon>Magnetococcus</taxon>
    </lineage>
</organism>
<dbReference type="SUPFAM" id="SSF46548">
    <property type="entry name" value="alpha-helical ferredoxin"/>
    <property type="match status" value="1"/>
</dbReference>
<dbReference type="Pfam" id="PF14697">
    <property type="entry name" value="Fer4_21"/>
    <property type="match status" value="1"/>
</dbReference>
<dbReference type="PANTHER" id="PTHR43100:SF2">
    <property type="entry name" value="BNAA03G19380D PROTEIN"/>
    <property type="match status" value="1"/>
</dbReference>
<dbReference type="AlphaFoldDB" id="A0L9L6"/>
<reference evidence="5 6" key="2">
    <citation type="journal article" date="2012" name="Int. J. Syst. Evol. Microbiol.">
        <title>Magnetococcus marinus gen. nov., sp. nov., a marine, magnetotactic bacterium that represents a novel lineage (Magnetococcaceae fam. nov.; Magnetococcales ord. nov.) at the base of the Alphaproteobacteria.</title>
        <authorList>
            <person name="Bazylinski D.A."/>
            <person name="Williams T.J."/>
            <person name="Lefevre C.T."/>
            <person name="Berg R.J."/>
            <person name="Zhang C.L."/>
            <person name="Bowser S.S."/>
            <person name="Dean A.J."/>
            <person name="Beveridge T.J."/>
        </authorList>
    </citation>
    <scope>NUCLEOTIDE SEQUENCE [LARGE SCALE GENOMIC DNA]</scope>
    <source>
        <strain evidence="6">ATCC BAA-1437 / JCM 17883 / MC-1</strain>
    </source>
</reference>
<dbReference type="Gene3D" id="1.10.1060.10">
    <property type="entry name" value="Alpha-helical ferredoxin"/>
    <property type="match status" value="1"/>
</dbReference>
<dbReference type="EMBL" id="CP000471">
    <property type="protein sequence ID" value="ABK44659.1"/>
    <property type="molecule type" value="Genomic_DNA"/>
</dbReference>
<dbReference type="SUPFAM" id="SSF54862">
    <property type="entry name" value="4Fe-4S ferredoxins"/>
    <property type="match status" value="1"/>
</dbReference>
<name>A0L9L6_MAGMM</name>
<gene>
    <name evidence="5" type="ordered locus">Mmc1_2158</name>
</gene>
<dbReference type="PROSITE" id="PS00198">
    <property type="entry name" value="4FE4S_FER_1"/>
    <property type="match status" value="1"/>
</dbReference>
<dbReference type="InterPro" id="IPR028261">
    <property type="entry name" value="DPD_II"/>
</dbReference>
<dbReference type="GO" id="GO:0016491">
    <property type="term" value="F:oxidoreductase activity"/>
    <property type="evidence" value="ECO:0007669"/>
    <property type="project" value="InterPro"/>
</dbReference>
<dbReference type="Pfam" id="PF14691">
    <property type="entry name" value="Fer4_20"/>
    <property type="match status" value="1"/>
</dbReference>
<dbReference type="eggNOG" id="COG1143">
    <property type="taxonomic scope" value="Bacteria"/>
</dbReference>
<dbReference type="Gene3D" id="3.40.50.720">
    <property type="entry name" value="NAD(P)-binding Rossmann-like Domain"/>
    <property type="match status" value="1"/>
</dbReference>
<evidence type="ECO:0000256" key="1">
    <source>
        <dbReference type="ARBA" id="ARBA00022723"/>
    </source>
</evidence>
<dbReference type="Pfam" id="PF07992">
    <property type="entry name" value="Pyr_redox_2"/>
    <property type="match status" value="1"/>
</dbReference>
<dbReference type="Gene3D" id="3.30.70.20">
    <property type="match status" value="1"/>
</dbReference>
<feature type="domain" description="4Fe-4S ferredoxin-type" evidence="4">
    <location>
        <begin position="517"/>
        <end position="551"/>
    </location>
</feature>
<reference evidence="6" key="1">
    <citation type="journal article" date="2009" name="Appl. Environ. Microbiol.">
        <title>Complete genome sequence of the chemolithoautotrophic marine magnetotactic coccus strain MC-1.</title>
        <authorList>
            <person name="Schubbe S."/>
            <person name="Williams T.J."/>
            <person name="Xie G."/>
            <person name="Kiss H.E."/>
            <person name="Brettin T.S."/>
            <person name="Martinez D."/>
            <person name="Ross C.A."/>
            <person name="Schuler D."/>
            <person name="Cox B.L."/>
            <person name="Nealson K.H."/>
            <person name="Bazylinski D.A."/>
        </authorList>
    </citation>
    <scope>NUCLEOTIDE SEQUENCE [LARGE SCALE GENOMIC DNA]</scope>
    <source>
        <strain evidence="6">ATCC BAA-1437 / JCM 17883 / MC-1</strain>
    </source>
</reference>
<dbReference type="InterPro" id="IPR017900">
    <property type="entry name" value="4Fe4S_Fe_S_CS"/>
</dbReference>
<dbReference type="InterPro" id="IPR017896">
    <property type="entry name" value="4Fe4S_Fe-S-bd"/>
</dbReference>
<dbReference type="HOGENOM" id="CLU_000422_3_4_5"/>